<dbReference type="RefSeq" id="XP_040625813.1">
    <property type="nucleotide sequence ID" value="XM_040775396.1"/>
</dbReference>
<evidence type="ECO:0000256" key="4">
    <source>
        <dbReference type="ARBA" id="ARBA00022723"/>
    </source>
</evidence>
<keyword evidence="9" id="KW-1185">Reference proteome</keyword>
<dbReference type="SUPFAM" id="SSF48264">
    <property type="entry name" value="Cytochrome P450"/>
    <property type="match status" value="1"/>
</dbReference>
<evidence type="ECO:0000256" key="3">
    <source>
        <dbReference type="ARBA" id="ARBA00022617"/>
    </source>
</evidence>
<dbReference type="GO" id="GO:0004497">
    <property type="term" value="F:monooxygenase activity"/>
    <property type="evidence" value="ECO:0007669"/>
    <property type="project" value="UniProtKB-KW"/>
</dbReference>
<keyword evidence="5" id="KW-0560">Oxidoreductase</keyword>
<dbReference type="GO" id="GO:0020037">
    <property type="term" value="F:heme binding"/>
    <property type="evidence" value="ECO:0007669"/>
    <property type="project" value="InterPro"/>
</dbReference>
<dbReference type="GeneID" id="63690458"/>
<name>M5FQ16_DACPD</name>
<dbReference type="EMBL" id="JH795871">
    <property type="protein sequence ID" value="EJT98915.1"/>
    <property type="molecule type" value="Genomic_DNA"/>
</dbReference>
<accession>M5FQ16</accession>
<evidence type="ECO:0000256" key="2">
    <source>
        <dbReference type="ARBA" id="ARBA00010617"/>
    </source>
</evidence>
<dbReference type="PANTHER" id="PTHR46300:SF12">
    <property type="entry name" value="P450, PUTATIVE (EUROFUNG)-RELATED"/>
    <property type="match status" value="1"/>
</dbReference>
<organism evidence="8 9">
    <name type="scientific">Dacryopinax primogenitus (strain DJM 731)</name>
    <name type="common">Brown rot fungus</name>
    <dbReference type="NCBI Taxonomy" id="1858805"/>
    <lineage>
        <taxon>Eukaryota</taxon>
        <taxon>Fungi</taxon>
        <taxon>Dikarya</taxon>
        <taxon>Basidiomycota</taxon>
        <taxon>Agaricomycotina</taxon>
        <taxon>Dacrymycetes</taxon>
        <taxon>Dacrymycetales</taxon>
        <taxon>Dacrymycetaceae</taxon>
        <taxon>Dacryopinax</taxon>
    </lineage>
</organism>
<dbReference type="PANTHER" id="PTHR46300">
    <property type="entry name" value="P450, PUTATIVE (EUROFUNG)-RELATED-RELATED"/>
    <property type="match status" value="1"/>
</dbReference>
<comment type="cofactor">
    <cofactor evidence="1">
        <name>heme</name>
        <dbReference type="ChEBI" id="CHEBI:30413"/>
    </cofactor>
</comment>
<evidence type="ECO:0008006" key="10">
    <source>
        <dbReference type="Google" id="ProtNLM"/>
    </source>
</evidence>
<sequence length="116" mass="13157">MLHNPEVVRAAQVQLDTVCGARLPTWEVRVKLRCIEALMKETIRWTWCASGHLERGLQGGCDGGNKSYELKTNQEFEYKGYAIPKGTLLIDNLWSVTKHYAINIIGFFTIQESNEG</sequence>
<keyword evidence="6" id="KW-0408">Iron</keyword>
<evidence type="ECO:0000313" key="9">
    <source>
        <dbReference type="Proteomes" id="UP000030653"/>
    </source>
</evidence>
<dbReference type="HOGENOM" id="CLU_2096795_0_0_1"/>
<dbReference type="Proteomes" id="UP000030653">
    <property type="component" value="Unassembled WGS sequence"/>
</dbReference>
<dbReference type="InterPro" id="IPR001128">
    <property type="entry name" value="Cyt_P450"/>
</dbReference>
<evidence type="ECO:0000256" key="7">
    <source>
        <dbReference type="ARBA" id="ARBA00023033"/>
    </source>
</evidence>
<dbReference type="GO" id="GO:0016705">
    <property type="term" value="F:oxidoreductase activity, acting on paired donors, with incorporation or reduction of molecular oxygen"/>
    <property type="evidence" value="ECO:0007669"/>
    <property type="project" value="InterPro"/>
</dbReference>
<evidence type="ECO:0000256" key="5">
    <source>
        <dbReference type="ARBA" id="ARBA00023002"/>
    </source>
</evidence>
<dbReference type="InterPro" id="IPR050364">
    <property type="entry name" value="Cytochrome_P450_fung"/>
</dbReference>
<gene>
    <name evidence="8" type="ORF">DACRYDRAFT_56797</name>
</gene>
<keyword evidence="3" id="KW-0349">Heme</keyword>
<dbReference type="InterPro" id="IPR036396">
    <property type="entry name" value="Cyt_P450_sf"/>
</dbReference>
<comment type="similarity">
    <text evidence="2">Belongs to the cytochrome P450 family.</text>
</comment>
<dbReference type="STRING" id="1858805.M5FQ16"/>
<keyword evidence="4" id="KW-0479">Metal-binding</keyword>
<dbReference type="GO" id="GO:0005506">
    <property type="term" value="F:iron ion binding"/>
    <property type="evidence" value="ECO:0007669"/>
    <property type="project" value="InterPro"/>
</dbReference>
<evidence type="ECO:0000313" key="8">
    <source>
        <dbReference type="EMBL" id="EJT98915.1"/>
    </source>
</evidence>
<proteinExistence type="inferred from homology"/>
<dbReference type="OrthoDB" id="2789670at2759"/>
<reference evidence="8 9" key="1">
    <citation type="journal article" date="2012" name="Science">
        <title>The Paleozoic origin of enzymatic lignin decomposition reconstructed from 31 fungal genomes.</title>
        <authorList>
            <person name="Floudas D."/>
            <person name="Binder M."/>
            <person name="Riley R."/>
            <person name="Barry K."/>
            <person name="Blanchette R.A."/>
            <person name="Henrissat B."/>
            <person name="Martinez A.T."/>
            <person name="Otillar R."/>
            <person name="Spatafora J.W."/>
            <person name="Yadav J.S."/>
            <person name="Aerts A."/>
            <person name="Benoit I."/>
            <person name="Boyd A."/>
            <person name="Carlson A."/>
            <person name="Copeland A."/>
            <person name="Coutinho P.M."/>
            <person name="de Vries R.P."/>
            <person name="Ferreira P."/>
            <person name="Findley K."/>
            <person name="Foster B."/>
            <person name="Gaskell J."/>
            <person name="Glotzer D."/>
            <person name="Gorecki P."/>
            <person name="Heitman J."/>
            <person name="Hesse C."/>
            <person name="Hori C."/>
            <person name="Igarashi K."/>
            <person name="Jurgens J.A."/>
            <person name="Kallen N."/>
            <person name="Kersten P."/>
            <person name="Kohler A."/>
            <person name="Kuees U."/>
            <person name="Kumar T.K.A."/>
            <person name="Kuo A."/>
            <person name="LaButti K."/>
            <person name="Larrondo L.F."/>
            <person name="Lindquist E."/>
            <person name="Ling A."/>
            <person name="Lombard V."/>
            <person name="Lucas S."/>
            <person name="Lundell T."/>
            <person name="Martin R."/>
            <person name="McLaughlin D.J."/>
            <person name="Morgenstern I."/>
            <person name="Morin E."/>
            <person name="Murat C."/>
            <person name="Nagy L.G."/>
            <person name="Nolan M."/>
            <person name="Ohm R.A."/>
            <person name="Patyshakuliyeva A."/>
            <person name="Rokas A."/>
            <person name="Ruiz-Duenas F.J."/>
            <person name="Sabat G."/>
            <person name="Salamov A."/>
            <person name="Samejima M."/>
            <person name="Schmutz J."/>
            <person name="Slot J.C."/>
            <person name="St John F."/>
            <person name="Stenlid J."/>
            <person name="Sun H."/>
            <person name="Sun S."/>
            <person name="Syed K."/>
            <person name="Tsang A."/>
            <person name="Wiebenga A."/>
            <person name="Young D."/>
            <person name="Pisabarro A."/>
            <person name="Eastwood D.C."/>
            <person name="Martin F."/>
            <person name="Cullen D."/>
            <person name="Grigoriev I.V."/>
            <person name="Hibbett D.S."/>
        </authorList>
    </citation>
    <scope>NUCLEOTIDE SEQUENCE [LARGE SCALE GENOMIC DNA]</scope>
    <source>
        <strain evidence="8 9">DJM-731 SS1</strain>
    </source>
</reference>
<keyword evidence="7" id="KW-0503">Monooxygenase</keyword>
<dbReference type="Pfam" id="PF00067">
    <property type="entry name" value="p450"/>
    <property type="match status" value="1"/>
</dbReference>
<dbReference type="AlphaFoldDB" id="M5FQ16"/>
<evidence type="ECO:0000256" key="6">
    <source>
        <dbReference type="ARBA" id="ARBA00023004"/>
    </source>
</evidence>
<dbReference type="Gene3D" id="1.10.630.10">
    <property type="entry name" value="Cytochrome P450"/>
    <property type="match status" value="1"/>
</dbReference>
<protein>
    <recommendedName>
        <fullName evidence="10">Cytochrome P450</fullName>
    </recommendedName>
</protein>
<evidence type="ECO:0000256" key="1">
    <source>
        <dbReference type="ARBA" id="ARBA00001971"/>
    </source>
</evidence>